<dbReference type="EMBL" id="CACRXK020008495">
    <property type="protein sequence ID" value="CAB4014908.1"/>
    <property type="molecule type" value="Genomic_DNA"/>
</dbReference>
<dbReference type="AlphaFoldDB" id="A0A7D9IVU7"/>
<dbReference type="OrthoDB" id="5944982at2759"/>
<name>A0A7D9IVU7_PARCT</name>
<accession>A0A7D9IVU7</accession>
<sequence>GSKRDEGYACAHNEDIKFISRSTKYCPLTRDLSNETEGASNYVDICCLRQLKCGSDKVSGHHGNIMSHRPCHCNTEFRKCLQRYSKVTVYKDLANAVLRAIDQLKNCQIRDGTACDPKNPKTCRKGDLINPKYAHCRVNCKSGPLLPIGQRMCSIRQCKPPNFVDGVRIIDVPNPATSSMCEPVRNVPYLCGKGDTRCVCDGKPLGSAFTDRCRCQFWPFKL</sequence>
<evidence type="ECO:0000313" key="1">
    <source>
        <dbReference type="EMBL" id="CAB4014908.1"/>
    </source>
</evidence>
<organism evidence="1 2">
    <name type="scientific">Paramuricea clavata</name>
    <name type="common">Red gorgonian</name>
    <name type="synonym">Violescent sea-whip</name>
    <dbReference type="NCBI Taxonomy" id="317549"/>
    <lineage>
        <taxon>Eukaryota</taxon>
        <taxon>Metazoa</taxon>
        <taxon>Cnidaria</taxon>
        <taxon>Anthozoa</taxon>
        <taxon>Octocorallia</taxon>
        <taxon>Malacalcyonacea</taxon>
        <taxon>Plexauridae</taxon>
        <taxon>Paramuricea</taxon>
    </lineage>
</organism>
<evidence type="ECO:0000313" key="2">
    <source>
        <dbReference type="Proteomes" id="UP001152795"/>
    </source>
</evidence>
<protein>
    <submittedName>
        <fullName evidence="1">Uncharacterized protein LOC111331688</fullName>
    </submittedName>
</protein>
<comment type="caution">
    <text evidence="1">The sequence shown here is derived from an EMBL/GenBank/DDBJ whole genome shotgun (WGS) entry which is preliminary data.</text>
</comment>
<proteinExistence type="predicted"/>
<dbReference type="Proteomes" id="UP001152795">
    <property type="component" value="Unassembled WGS sequence"/>
</dbReference>
<gene>
    <name evidence="1" type="ORF">PACLA_8A070140</name>
</gene>
<reference evidence="1" key="1">
    <citation type="submission" date="2020-04" db="EMBL/GenBank/DDBJ databases">
        <authorList>
            <person name="Alioto T."/>
            <person name="Alioto T."/>
            <person name="Gomez Garrido J."/>
        </authorList>
    </citation>
    <scope>NUCLEOTIDE SEQUENCE</scope>
    <source>
        <strain evidence="1">A484AB</strain>
    </source>
</reference>
<feature type="non-terminal residue" evidence="1">
    <location>
        <position position="1"/>
    </location>
</feature>
<keyword evidence="2" id="KW-1185">Reference proteome</keyword>